<evidence type="ECO:0000313" key="8">
    <source>
        <dbReference type="Proteomes" id="UP000887581"/>
    </source>
</evidence>
<name>A0A915PJC6_9BILA</name>
<dbReference type="SUPFAM" id="SSF48403">
    <property type="entry name" value="Ankyrin repeat"/>
    <property type="match status" value="1"/>
</dbReference>
<dbReference type="AlphaFoldDB" id="A0A915PJC6"/>
<dbReference type="PANTHER" id="PTHR23180:SF399">
    <property type="entry name" value="BLOWN FUSE, ISOFORM A-RELATED"/>
    <property type="match status" value="1"/>
</dbReference>
<dbReference type="Pfam" id="PF16746">
    <property type="entry name" value="BAR_3"/>
    <property type="match status" value="1"/>
</dbReference>
<evidence type="ECO:0000256" key="3">
    <source>
        <dbReference type="ARBA" id="ARBA00022833"/>
    </source>
</evidence>
<dbReference type="InterPro" id="IPR001849">
    <property type="entry name" value="PH_domain"/>
</dbReference>
<evidence type="ECO:0000259" key="7">
    <source>
        <dbReference type="PROSITE" id="PS50115"/>
    </source>
</evidence>
<dbReference type="SMART" id="SM00233">
    <property type="entry name" value="PH"/>
    <property type="match status" value="1"/>
</dbReference>
<dbReference type="Gene3D" id="1.20.1270.60">
    <property type="entry name" value="Arfaptin homology (AH) domain/BAR domain"/>
    <property type="match status" value="1"/>
</dbReference>
<feature type="domain" description="PH" evidence="6">
    <location>
        <begin position="269"/>
        <end position="367"/>
    </location>
</feature>
<dbReference type="SUPFAM" id="SSF50729">
    <property type="entry name" value="PH domain-like"/>
    <property type="match status" value="1"/>
</dbReference>
<dbReference type="SMART" id="SM00105">
    <property type="entry name" value="ArfGap"/>
    <property type="match status" value="1"/>
</dbReference>
<dbReference type="Gene3D" id="1.10.220.150">
    <property type="entry name" value="Arf GTPase activating protein"/>
    <property type="match status" value="1"/>
</dbReference>
<dbReference type="Gene3D" id="1.25.40.20">
    <property type="entry name" value="Ankyrin repeat-containing domain"/>
    <property type="match status" value="1"/>
</dbReference>
<reference evidence="9" key="1">
    <citation type="submission" date="2022-11" db="UniProtKB">
        <authorList>
            <consortium name="WormBaseParasite"/>
        </authorList>
    </citation>
    <scope>IDENTIFICATION</scope>
</reference>
<protein>
    <submittedName>
        <fullName evidence="9">PH domain-containing protein</fullName>
    </submittedName>
</protein>
<keyword evidence="1" id="KW-0479">Metal-binding</keyword>
<dbReference type="InterPro" id="IPR004148">
    <property type="entry name" value="BAR_dom"/>
</dbReference>
<dbReference type="GO" id="GO:0005737">
    <property type="term" value="C:cytoplasm"/>
    <property type="evidence" value="ECO:0007669"/>
    <property type="project" value="InterPro"/>
</dbReference>
<feature type="repeat" description="ANK" evidence="4">
    <location>
        <begin position="709"/>
        <end position="741"/>
    </location>
</feature>
<dbReference type="Proteomes" id="UP000887581">
    <property type="component" value="Unplaced"/>
</dbReference>
<dbReference type="InterPro" id="IPR038508">
    <property type="entry name" value="ArfGAP_dom_sf"/>
</dbReference>
<feature type="repeat" description="ANK" evidence="4">
    <location>
        <begin position="676"/>
        <end position="708"/>
    </location>
</feature>
<dbReference type="Pfam" id="PF00169">
    <property type="entry name" value="PH"/>
    <property type="match status" value="1"/>
</dbReference>
<dbReference type="SMART" id="SM00248">
    <property type="entry name" value="ANK"/>
    <property type="match status" value="3"/>
</dbReference>
<keyword evidence="4" id="KW-0040">ANK repeat</keyword>
<evidence type="ECO:0000313" key="9">
    <source>
        <dbReference type="WBParaSite" id="sdigi.contig199.g6003.t1"/>
    </source>
</evidence>
<dbReference type="WBParaSite" id="sdigi.contig199.g6003.t1">
    <property type="protein sequence ID" value="sdigi.contig199.g6003.t1"/>
    <property type="gene ID" value="sdigi.contig199.g6003"/>
</dbReference>
<dbReference type="InterPro" id="IPR037278">
    <property type="entry name" value="ARFGAP/RecO"/>
</dbReference>
<feature type="domain" description="Arf-GAP" evidence="7">
    <location>
        <begin position="399"/>
        <end position="552"/>
    </location>
</feature>
<proteinExistence type="predicted"/>
<dbReference type="PROSITE" id="PS50003">
    <property type="entry name" value="PH_DOMAIN"/>
    <property type="match status" value="1"/>
</dbReference>
<accession>A0A915PJC6</accession>
<evidence type="ECO:0000256" key="2">
    <source>
        <dbReference type="ARBA" id="ARBA00022771"/>
    </source>
</evidence>
<organism evidence="8 9">
    <name type="scientific">Setaria digitata</name>
    <dbReference type="NCBI Taxonomy" id="48799"/>
    <lineage>
        <taxon>Eukaryota</taxon>
        <taxon>Metazoa</taxon>
        <taxon>Ecdysozoa</taxon>
        <taxon>Nematoda</taxon>
        <taxon>Chromadorea</taxon>
        <taxon>Rhabditida</taxon>
        <taxon>Spirurina</taxon>
        <taxon>Spiruromorpha</taxon>
        <taxon>Filarioidea</taxon>
        <taxon>Setariidae</taxon>
        <taxon>Setaria</taxon>
    </lineage>
</organism>
<evidence type="ECO:0000259" key="6">
    <source>
        <dbReference type="PROSITE" id="PS50003"/>
    </source>
</evidence>
<dbReference type="InterPro" id="IPR027267">
    <property type="entry name" value="AH/BAR_dom_sf"/>
</dbReference>
<dbReference type="PROSITE" id="PS50297">
    <property type="entry name" value="ANK_REP_REGION"/>
    <property type="match status" value="1"/>
</dbReference>
<keyword evidence="3" id="KW-0862">Zinc</keyword>
<dbReference type="Pfam" id="PF12796">
    <property type="entry name" value="Ank_2"/>
    <property type="match status" value="1"/>
</dbReference>
<dbReference type="PRINTS" id="PR00405">
    <property type="entry name" value="REVINTRACTNG"/>
</dbReference>
<dbReference type="PROSITE" id="PS50115">
    <property type="entry name" value="ARFGAP"/>
    <property type="match status" value="1"/>
</dbReference>
<dbReference type="Gene3D" id="2.30.29.30">
    <property type="entry name" value="Pleckstrin-homology domain (PH domain)/Phosphotyrosine-binding domain (PTB)"/>
    <property type="match status" value="1"/>
</dbReference>
<dbReference type="InterPro" id="IPR002110">
    <property type="entry name" value="Ankyrin_rpt"/>
</dbReference>
<dbReference type="InterPro" id="IPR045258">
    <property type="entry name" value="ACAP1/2/3-like"/>
</dbReference>
<dbReference type="CDD" id="cd13250">
    <property type="entry name" value="PH_ACAP"/>
    <property type="match status" value="1"/>
</dbReference>
<dbReference type="PANTHER" id="PTHR23180">
    <property type="entry name" value="CENTAURIN/ARF"/>
    <property type="match status" value="1"/>
</dbReference>
<sequence length="799" mass="89586">MSVLVEVLPKLDFTEALKDSPRFRQAILAHEQYFAKLDSKLNEVLQLLNSLAEHGKNYVNDFYALSVVINQLCFELLPQDPSLLLALKSLSDVFAQVAHIYKSFVEQSHLTIADNLISFLKNERSKVTETRCHFESLSNSLDEALAKRAAVHRARPTEVTDARNALTAIGTCFAHTALDYVAQINIAHAYKDHTVLDALWSFVKECSTFFIRGHVFFDEWTAVESGAVADTLSLLANKSKYVKRKMQDRHALVPKEVFLHPTGISPEDDVVMEGYLFKRATNAFKTWHRRWFQIKDNKLIYSHRSDAVETPTVMESDLKLCLVRPAPTTFERTCCFELVTPTKNHLLQADSDTLCNAWMRAVQRTIHYLHENDDTVFQLTAAKQINDGFPDSASSLQHESLLAELRRIPGNDVCADCSVESPKWASINLGCVMLTAILTVVESTHFAFGFHANAATVLAVLLCIECCGIHRSFGVQVSKVRSLVMDTLEPEQKKVLLALGNRAVNSVYLAHIPMVKVVPPRPIATSARPIREAWIRAKYIERRFVRKSSERARKSAIKRAEGFNHKNSAISPYGSSSDQISSLIRCLSEPSSYWDNEREQLNGYFSDTGWKVGEIPDRVGRKKISACGSDSNLDTAHEKFNSVDHNNRAVFAAATGDTLELCRLIAEGFDVNTSLNGATALHIAIEHDQSVVVEFLLLNGAKVNALDSCLNTALHIAASKAYTLIVCQLMKRGADQHLRNRLNETPLDLAIEGKHADIVTLLRVQEMRDEFCDEFNNPMDETVDDVMQDISRKVNPSLR</sequence>
<dbReference type="Pfam" id="PF01412">
    <property type="entry name" value="ArfGap"/>
    <property type="match status" value="2"/>
</dbReference>
<dbReference type="SUPFAM" id="SSF57863">
    <property type="entry name" value="ArfGap/RecO-like zinc finger"/>
    <property type="match status" value="2"/>
</dbReference>
<dbReference type="PROSITE" id="PS50088">
    <property type="entry name" value="ANK_REPEAT"/>
    <property type="match status" value="2"/>
</dbReference>
<keyword evidence="8" id="KW-1185">Reference proteome</keyword>
<evidence type="ECO:0000256" key="5">
    <source>
        <dbReference type="PROSITE-ProRule" id="PRU00288"/>
    </source>
</evidence>
<dbReference type="GO" id="GO:0008270">
    <property type="term" value="F:zinc ion binding"/>
    <property type="evidence" value="ECO:0007669"/>
    <property type="project" value="UniProtKB-KW"/>
</dbReference>
<dbReference type="InterPro" id="IPR001164">
    <property type="entry name" value="ArfGAP_dom"/>
</dbReference>
<evidence type="ECO:0000256" key="4">
    <source>
        <dbReference type="PROSITE-ProRule" id="PRU00023"/>
    </source>
</evidence>
<dbReference type="Pfam" id="PF00023">
    <property type="entry name" value="Ank"/>
    <property type="match status" value="1"/>
</dbReference>
<dbReference type="InterPro" id="IPR036770">
    <property type="entry name" value="Ankyrin_rpt-contain_sf"/>
</dbReference>
<evidence type="ECO:0000256" key="1">
    <source>
        <dbReference type="ARBA" id="ARBA00022723"/>
    </source>
</evidence>
<dbReference type="GO" id="GO:0005096">
    <property type="term" value="F:GTPase activator activity"/>
    <property type="evidence" value="ECO:0007669"/>
    <property type="project" value="InterPro"/>
</dbReference>
<dbReference type="SUPFAM" id="SSF103657">
    <property type="entry name" value="BAR/IMD domain-like"/>
    <property type="match status" value="1"/>
</dbReference>
<dbReference type="InterPro" id="IPR011993">
    <property type="entry name" value="PH-like_dom_sf"/>
</dbReference>
<dbReference type="FunFam" id="2.30.29.30:FF:000384">
    <property type="entry name" value="Uncharacterized protein, isoform A"/>
    <property type="match status" value="1"/>
</dbReference>
<keyword evidence="2 5" id="KW-0863">Zinc-finger</keyword>